<dbReference type="InterPro" id="IPR012312">
    <property type="entry name" value="Hemerythrin-like"/>
</dbReference>
<proteinExistence type="predicted"/>
<comment type="caution">
    <text evidence="2">The sequence shown here is derived from an EMBL/GenBank/DDBJ whole genome shotgun (WGS) entry which is preliminary data.</text>
</comment>
<evidence type="ECO:0000259" key="1">
    <source>
        <dbReference type="Pfam" id="PF01814"/>
    </source>
</evidence>
<organism evidence="2 3">
    <name type="scientific">Dactylosporangium darangshiense</name>
    <dbReference type="NCBI Taxonomy" id="579108"/>
    <lineage>
        <taxon>Bacteria</taxon>
        <taxon>Bacillati</taxon>
        <taxon>Actinomycetota</taxon>
        <taxon>Actinomycetes</taxon>
        <taxon>Micromonosporales</taxon>
        <taxon>Micromonosporaceae</taxon>
        <taxon>Dactylosporangium</taxon>
    </lineage>
</organism>
<dbReference type="Gene3D" id="1.20.120.520">
    <property type="entry name" value="nmb1532 protein domain like"/>
    <property type="match status" value="1"/>
</dbReference>
<keyword evidence="3" id="KW-1185">Reference proteome</keyword>
<feature type="domain" description="Hemerythrin-like" evidence="1">
    <location>
        <begin position="5"/>
        <end position="120"/>
    </location>
</feature>
<dbReference type="Proteomes" id="UP001500620">
    <property type="component" value="Unassembled WGS sequence"/>
</dbReference>
<protein>
    <submittedName>
        <fullName evidence="2">Hemerythrin domain-containing protein</fullName>
    </submittedName>
</protein>
<evidence type="ECO:0000313" key="3">
    <source>
        <dbReference type="Proteomes" id="UP001500620"/>
    </source>
</evidence>
<dbReference type="PANTHER" id="PTHR35585:SF1">
    <property type="entry name" value="HHE DOMAIN PROTEIN (AFU_ORTHOLOGUE AFUA_4G00730)"/>
    <property type="match status" value="1"/>
</dbReference>
<dbReference type="PANTHER" id="PTHR35585">
    <property type="entry name" value="HHE DOMAIN PROTEIN (AFU_ORTHOLOGUE AFUA_4G00730)"/>
    <property type="match status" value="1"/>
</dbReference>
<gene>
    <name evidence="2" type="ORF">GCM10022255_015270</name>
</gene>
<sequence length="151" mass="16833">MASDAVTLIMNDHRIMDQLLERLRSGDEDRQPVLDECAARLTAHSHAEEQKVYPVLAELGAGGLEEAHRGADEHHEAERLLHDLQRISPRGPGFDDRLEVFIATVRHHIEHEETVVLPALREALGDERLAEMGAAFEEVRVAELAVAGIRV</sequence>
<evidence type="ECO:0000313" key="2">
    <source>
        <dbReference type="EMBL" id="GAA4245939.1"/>
    </source>
</evidence>
<dbReference type="RefSeq" id="WP_345122725.1">
    <property type="nucleotide sequence ID" value="NZ_BAABAT010000003.1"/>
</dbReference>
<dbReference type="EMBL" id="BAABAT010000003">
    <property type="protein sequence ID" value="GAA4245939.1"/>
    <property type="molecule type" value="Genomic_DNA"/>
</dbReference>
<dbReference type="Pfam" id="PF01814">
    <property type="entry name" value="Hemerythrin"/>
    <property type="match status" value="1"/>
</dbReference>
<name>A0ABP8D1C2_9ACTN</name>
<reference evidence="3" key="1">
    <citation type="journal article" date="2019" name="Int. J. Syst. Evol. Microbiol.">
        <title>The Global Catalogue of Microorganisms (GCM) 10K type strain sequencing project: providing services to taxonomists for standard genome sequencing and annotation.</title>
        <authorList>
            <consortium name="The Broad Institute Genomics Platform"/>
            <consortium name="The Broad Institute Genome Sequencing Center for Infectious Disease"/>
            <person name="Wu L."/>
            <person name="Ma J."/>
        </authorList>
    </citation>
    <scope>NUCLEOTIDE SEQUENCE [LARGE SCALE GENOMIC DNA]</scope>
    <source>
        <strain evidence="3">JCM 17441</strain>
    </source>
</reference>
<accession>A0ABP8D1C2</accession>